<proteinExistence type="predicted"/>
<evidence type="ECO:0000313" key="2">
    <source>
        <dbReference type="Proteomes" id="UP000308600"/>
    </source>
</evidence>
<dbReference type="EMBL" id="ML208423">
    <property type="protein sequence ID" value="TFK65880.1"/>
    <property type="molecule type" value="Genomic_DNA"/>
</dbReference>
<dbReference type="Proteomes" id="UP000308600">
    <property type="component" value="Unassembled WGS sequence"/>
</dbReference>
<name>A0ACD3AJN6_9AGAR</name>
<gene>
    <name evidence="1" type="ORF">BDN72DRAFT_177416</name>
</gene>
<sequence length="207" mass="21554">MPRVPKTSFSHHQRGARCLFVPQFHDCLTIAECRTFKMSLTHEPASNSNSHSQPTEPDKTNFNTSLLFVDRKLPLPPLPKGSSDTESLAPTSAGRGNRILVLIVALSMLVMGAIVGGVVGARLKGNGEVSLDAKNEGGQGLSNSPPLASPSNTPSSSSASSSTAITSAVSSPPMTTTSQLIPSTTGNQGDPPPLWPIIGPIDCSKPC</sequence>
<accession>A0ACD3AJN6</accession>
<protein>
    <submittedName>
        <fullName evidence="1">Uncharacterized protein</fullName>
    </submittedName>
</protein>
<evidence type="ECO:0000313" key="1">
    <source>
        <dbReference type="EMBL" id="TFK65880.1"/>
    </source>
</evidence>
<keyword evidence="2" id="KW-1185">Reference proteome</keyword>
<reference evidence="1 2" key="1">
    <citation type="journal article" date="2019" name="Nat. Ecol. Evol.">
        <title>Megaphylogeny resolves global patterns of mushroom evolution.</title>
        <authorList>
            <person name="Varga T."/>
            <person name="Krizsan K."/>
            <person name="Foldi C."/>
            <person name="Dima B."/>
            <person name="Sanchez-Garcia M."/>
            <person name="Sanchez-Ramirez S."/>
            <person name="Szollosi G.J."/>
            <person name="Szarkandi J.G."/>
            <person name="Papp V."/>
            <person name="Albert L."/>
            <person name="Andreopoulos W."/>
            <person name="Angelini C."/>
            <person name="Antonin V."/>
            <person name="Barry K.W."/>
            <person name="Bougher N.L."/>
            <person name="Buchanan P."/>
            <person name="Buyck B."/>
            <person name="Bense V."/>
            <person name="Catcheside P."/>
            <person name="Chovatia M."/>
            <person name="Cooper J."/>
            <person name="Damon W."/>
            <person name="Desjardin D."/>
            <person name="Finy P."/>
            <person name="Geml J."/>
            <person name="Haridas S."/>
            <person name="Hughes K."/>
            <person name="Justo A."/>
            <person name="Karasinski D."/>
            <person name="Kautmanova I."/>
            <person name="Kiss B."/>
            <person name="Kocsube S."/>
            <person name="Kotiranta H."/>
            <person name="LaButti K.M."/>
            <person name="Lechner B.E."/>
            <person name="Liimatainen K."/>
            <person name="Lipzen A."/>
            <person name="Lukacs Z."/>
            <person name="Mihaltcheva S."/>
            <person name="Morgado L.N."/>
            <person name="Niskanen T."/>
            <person name="Noordeloos M.E."/>
            <person name="Ohm R.A."/>
            <person name="Ortiz-Santana B."/>
            <person name="Ovrebo C."/>
            <person name="Racz N."/>
            <person name="Riley R."/>
            <person name="Savchenko A."/>
            <person name="Shiryaev A."/>
            <person name="Soop K."/>
            <person name="Spirin V."/>
            <person name="Szebenyi C."/>
            <person name="Tomsovsky M."/>
            <person name="Tulloss R.E."/>
            <person name="Uehling J."/>
            <person name="Grigoriev I.V."/>
            <person name="Vagvolgyi C."/>
            <person name="Papp T."/>
            <person name="Martin F.M."/>
            <person name="Miettinen O."/>
            <person name="Hibbett D.S."/>
            <person name="Nagy L.G."/>
        </authorList>
    </citation>
    <scope>NUCLEOTIDE SEQUENCE [LARGE SCALE GENOMIC DNA]</scope>
    <source>
        <strain evidence="1 2">NL-1719</strain>
    </source>
</reference>
<organism evidence="1 2">
    <name type="scientific">Pluteus cervinus</name>
    <dbReference type="NCBI Taxonomy" id="181527"/>
    <lineage>
        <taxon>Eukaryota</taxon>
        <taxon>Fungi</taxon>
        <taxon>Dikarya</taxon>
        <taxon>Basidiomycota</taxon>
        <taxon>Agaricomycotina</taxon>
        <taxon>Agaricomycetes</taxon>
        <taxon>Agaricomycetidae</taxon>
        <taxon>Agaricales</taxon>
        <taxon>Pluteineae</taxon>
        <taxon>Pluteaceae</taxon>
        <taxon>Pluteus</taxon>
    </lineage>
</organism>